<reference evidence="1 2" key="1">
    <citation type="journal article" date="2022" name="New Phytol.">
        <title>Ecological generalism drives hyperdiversity of secondary metabolite gene clusters in xylarialean endophytes.</title>
        <authorList>
            <person name="Franco M.E.E."/>
            <person name="Wisecaver J.H."/>
            <person name="Arnold A.E."/>
            <person name="Ju Y.M."/>
            <person name="Slot J.C."/>
            <person name="Ahrendt S."/>
            <person name="Moore L.P."/>
            <person name="Eastman K.E."/>
            <person name="Scott K."/>
            <person name="Konkel Z."/>
            <person name="Mondo S.J."/>
            <person name="Kuo A."/>
            <person name="Hayes R.D."/>
            <person name="Haridas S."/>
            <person name="Andreopoulos B."/>
            <person name="Riley R."/>
            <person name="LaButti K."/>
            <person name="Pangilinan J."/>
            <person name="Lipzen A."/>
            <person name="Amirebrahimi M."/>
            <person name="Yan J."/>
            <person name="Adam C."/>
            <person name="Keymanesh K."/>
            <person name="Ng V."/>
            <person name="Louie K."/>
            <person name="Northen T."/>
            <person name="Drula E."/>
            <person name="Henrissat B."/>
            <person name="Hsieh H.M."/>
            <person name="Youens-Clark K."/>
            <person name="Lutzoni F."/>
            <person name="Miadlikowska J."/>
            <person name="Eastwood D.C."/>
            <person name="Hamelin R.C."/>
            <person name="Grigoriev I.V."/>
            <person name="U'Ren J.M."/>
        </authorList>
    </citation>
    <scope>NUCLEOTIDE SEQUENCE [LARGE SCALE GENOMIC DNA]</scope>
    <source>
        <strain evidence="1 2">CBS 119005</strain>
    </source>
</reference>
<protein>
    <submittedName>
        <fullName evidence="1">Uncharacterized protein</fullName>
    </submittedName>
</protein>
<comment type="caution">
    <text evidence="1">The sequence shown here is derived from an EMBL/GenBank/DDBJ whole genome shotgun (WGS) entry which is preliminary data.</text>
</comment>
<gene>
    <name evidence="1" type="ORF">F4820DRAFT_415024</name>
</gene>
<dbReference type="EMBL" id="MU393452">
    <property type="protein sequence ID" value="KAI4866966.1"/>
    <property type="molecule type" value="Genomic_DNA"/>
</dbReference>
<sequence>MADTPITAGLLPLPPAEPLSSPSSVTAQELLHKPSELPLVTTGTSARYIQGLADVVSRASATDPLTVLFQKEKLAHSASPADLDLTTLQRIVHKAATERLAAKIAGGGFVAEAGGFSAVACWEPGVVGKPHLADARTRAERPAFAGFLDRVVDLLRTGFYPVADRVSGGRFWKLSLLARDPAVPYVPGAVRAVIVPFLERFTSDQNEGGPMPVWLEAGSEQARAIYMHYGFRDVGEMDIQGVKTWGMIYTGNIDVEKEGSQTS</sequence>
<dbReference type="Proteomes" id="UP001497700">
    <property type="component" value="Unassembled WGS sequence"/>
</dbReference>
<keyword evidence="2" id="KW-1185">Reference proteome</keyword>
<accession>A0ACB9Z6I9</accession>
<evidence type="ECO:0000313" key="1">
    <source>
        <dbReference type="EMBL" id="KAI4866966.1"/>
    </source>
</evidence>
<organism evidence="1 2">
    <name type="scientific">Hypoxylon rubiginosum</name>
    <dbReference type="NCBI Taxonomy" id="110542"/>
    <lineage>
        <taxon>Eukaryota</taxon>
        <taxon>Fungi</taxon>
        <taxon>Dikarya</taxon>
        <taxon>Ascomycota</taxon>
        <taxon>Pezizomycotina</taxon>
        <taxon>Sordariomycetes</taxon>
        <taxon>Xylariomycetidae</taxon>
        <taxon>Xylariales</taxon>
        <taxon>Hypoxylaceae</taxon>
        <taxon>Hypoxylon</taxon>
    </lineage>
</organism>
<name>A0ACB9Z6I9_9PEZI</name>
<evidence type="ECO:0000313" key="2">
    <source>
        <dbReference type="Proteomes" id="UP001497700"/>
    </source>
</evidence>
<proteinExistence type="predicted"/>